<dbReference type="Proteomes" id="UP000559117">
    <property type="component" value="Unassembled WGS sequence"/>
</dbReference>
<dbReference type="AlphaFoldDB" id="A0A840UFE0"/>
<dbReference type="Pfam" id="PF13400">
    <property type="entry name" value="Tad"/>
    <property type="match status" value="1"/>
</dbReference>
<dbReference type="EMBL" id="JACHFH010000008">
    <property type="protein sequence ID" value="MBB5335729.1"/>
    <property type="molecule type" value="Genomic_DNA"/>
</dbReference>
<reference evidence="3 4" key="1">
    <citation type="submission" date="2020-08" db="EMBL/GenBank/DDBJ databases">
        <title>Genomic Encyclopedia of Type Strains, Phase IV (KMG-IV): sequencing the most valuable type-strain genomes for metagenomic binning, comparative biology and taxonomic classification.</title>
        <authorList>
            <person name="Goeker M."/>
        </authorList>
    </citation>
    <scope>NUCLEOTIDE SEQUENCE [LARGE SCALE GENOMIC DNA]</scope>
    <source>
        <strain evidence="3 4">DSM 24661</strain>
    </source>
</reference>
<accession>A0A840UFE0</accession>
<evidence type="ECO:0000259" key="2">
    <source>
        <dbReference type="Pfam" id="PF23981"/>
    </source>
</evidence>
<comment type="caution">
    <text evidence="3">The sequence shown here is derived from an EMBL/GenBank/DDBJ whole genome shotgun (WGS) entry which is preliminary data.</text>
</comment>
<dbReference type="InterPro" id="IPR028087">
    <property type="entry name" value="Tad_N"/>
</dbReference>
<feature type="domain" description="DUF7305" evidence="2">
    <location>
        <begin position="270"/>
        <end position="369"/>
    </location>
</feature>
<evidence type="ECO:0000313" key="3">
    <source>
        <dbReference type="EMBL" id="MBB5335729.1"/>
    </source>
</evidence>
<keyword evidence="4" id="KW-1185">Reference proteome</keyword>
<dbReference type="RefSeq" id="WP_183859988.1">
    <property type="nucleotide sequence ID" value="NZ_JACHFH010000008.1"/>
</dbReference>
<name>A0A840UFE0_9FIRM</name>
<sequence>MNIFKYLKQKNGQMIVLFALTLPILLGMAGLAIDLGNLYYQKSYLQNMADAGAAAGAMYIVSATNHIEAEAEAQKYINLNSKSDESITVTYPTTIKKTGTTYDPSTMIIVNVSKNVKTYFIQLLTGTNTYTISARATAQMTNIPSGPFAYSLFSGSSTDPLTISGNTHVTGNAHSNQNLEISGNASLLGNAEAVGNITLGGSSSVTSVTAHGNILISGSSTVSSSTQNSSNVTNIPMPDFANEIQTNAEAVGQSYTKDPKWKNSTLSGAIYVNDDVKISSNNTISSTGQLLVNGTITISGNLTAADNTNQQQLAIYSLSNANDAITISGNTTIDGIIYAPKGNVKITGNVTVNGSIVAKTISISGHLTVNGTNPISVPTSGKKSSSLIE</sequence>
<protein>
    <submittedName>
        <fullName evidence="3">Cytoskeletal protein CcmA (Bactofilin family)</fullName>
    </submittedName>
</protein>
<evidence type="ECO:0000259" key="1">
    <source>
        <dbReference type="Pfam" id="PF13400"/>
    </source>
</evidence>
<dbReference type="Pfam" id="PF23981">
    <property type="entry name" value="DUF7305"/>
    <property type="match status" value="1"/>
</dbReference>
<dbReference type="InterPro" id="IPR055729">
    <property type="entry name" value="DUF7305"/>
</dbReference>
<gene>
    <name evidence="3" type="ORF">HNR32_000863</name>
</gene>
<evidence type="ECO:0000313" key="4">
    <source>
        <dbReference type="Proteomes" id="UP000559117"/>
    </source>
</evidence>
<organism evidence="3 4">
    <name type="scientific">Pectinatus brassicae</name>
    <dbReference type="NCBI Taxonomy" id="862415"/>
    <lineage>
        <taxon>Bacteria</taxon>
        <taxon>Bacillati</taxon>
        <taxon>Bacillota</taxon>
        <taxon>Negativicutes</taxon>
        <taxon>Selenomonadales</taxon>
        <taxon>Selenomonadaceae</taxon>
        <taxon>Pectinatus</taxon>
    </lineage>
</organism>
<proteinExistence type="predicted"/>
<feature type="domain" description="Putative Flp pilus-assembly TadG-like N-terminal" evidence="1">
    <location>
        <begin position="12"/>
        <end position="58"/>
    </location>
</feature>